<keyword evidence="8" id="KW-0675">Receptor</keyword>
<feature type="disulfide bond" evidence="9">
    <location>
        <begin position="34"/>
        <end position="80"/>
    </location>
</feature>
<evidence type="ECO:0000256" key="10">
    <source>
        <dbReference type="SAM" id="Phobius"/>
    </source>
</evidence>
<dbReference type="AlphaFoldDB" id="A0A0M3K0L6"/>
<gene>
    <name evidence="14" type="ORF">ASIM_LOCUS13783</name>
</gene>
<dbReference type="GO" id="GO:0042813">
    <property type="term" value="F:Wnt receptor activity"/>
    <property type="evidence" value="ECO:0007669"/>
    <property type="project" value="TreeGrafter"/>
</dbReference>
<sequence length="572" mass="64814">MVSTMNFGIVSLLILIICESVPAQKCQPITIPLCKGIGYNMTRFPNSYGHEKQEEAGLEVHQFYPLVEVGCYNHLKFFLCAMYTPICQDNYDKMVMPCMEVTKKRCSPLMQKYGFKWPETLSCEQLPRMSEQQTTGNICAAPPDTPDPAVFENIPSISQEEGYPIDTVIRIGSVDEYCKCRCVRPFHTVSDPSQMVANVSGCAYPCHSSTHDTQDQKFLTAWIAVWSGTCFFLSAFTVLTFLIETERFQYPERPIFLLAFCQMMVSIGFIIRVFYGHEYVACDSWTIRSSDQSINTRRFTFAFQVFILVYFFGMAGSVWWVILSLTWVLAAASKWSNEAIASYAHYFHFIAWSLPAVQTGAVILFGAVDGDPMSGICYVGNTNVAYLRTFVFAPLVVYFVAGVCFLGVGFFNLWRIRSLMQKHHPGADNTAKMTQLMSKIGIFSVLYIVPAVFVLIVLVYEQHYRPLWEQAQLCTCATPIQQQPDTSTLLTLIKTASMLVVGWTSGVWIISGKTIQSWKRALCCLKDQTMSRHKYQPADMIYARSECATPYLYNKALRHCQGYNAPMLPEKV</sequence>
<evidence type="ECO:0000256" key="6">
    <source>
        <dbReference type="ARBA" id="ARBA00023136"/>
    </source>
</evidence>
<keyword evidence="11" id="KW-0732">Signal</keyword>
<evidence type="ECO:0000259" key="12">
    <source>
        <dbReference type="PROSITE" id="PS50038"/>
    </source>
</evidence>
<dbReference type="Pfam" id="PF01392">
    <property type="entry name" value="Fz"/>
    <property type="match status" value="1"/>
</dbReference>
<dbReference type="GO" id="GO:0005886">
    <property type="term" value="C:plasma membrane"/>
    <property type="evidence" value="ECO:0007669"/>
    <property type="project" value="TreeGrafter"/>
</dbReference>
<evidence type="ECO:0000313" key="15">
    <source>
        <dbReference type="Proteomes" id="UP000267096"/>
    </source>
</evidence>
<feature type="signal peptide" evidence="11">
    <location>
        <begin position="1"/>
        <end position="23"/>
    </location>
</feature>
<name>A0A0M3K0L6_ANISI</name>
<evidence type="ECO:0000313" key="16">
    <source>
        <dbReference type="WBParaSite" id="ASIM_0001435601-mRNA-1"/>
    </source>
</evidence>
<keyword evidence="4 10" id="KW-0812">Transmembrane</keyword>
<evidence type="ECO:0000256" key="2">
    <source>
        <dbReference type="ARBA" id="ARBA00008077"/>
    </source>
</evidence>
<keyword evidence="15" id="KW-1185">Reference proteome</keyword>
<dbReference type="InterPro" id="IPR015526">
    <property type="entry name" value="Frizzled/SFRP"/>
</dbReference>
<feature type="transmembrane region" description="Helical" evidence="10">
    <location>
        <begin position="385"/>
        <end position="414"/>
    </location>
</feature>
<dbReference type="InterPro" id="IPR036790">
    <property type="entry name" value="Frizzled_dom_sf"/>
</dbReference>
<evidence type="ECO:0000256" key="5">
    <source>
        <dbReference type="ARBA" id="ARBA00022989"/>
    </source>
</evidence>
<dbReference type="SUPFAM" id="SSF63501">
    <property type="entry name" value="Frizzled cysteine-rich domain"/>
    <property type="match status" value="1"/>
</dbReference>
<dbReference type="Gene3D" id="1.10.2000.10">
    <property type="entry name" value="Frizzled cysteine-rich domain"/>
    <property type="match status" value="1"/>
</dbReference>
<protein>
    <submittedName>
        <fullName evidence="16">Frizzled-2 (inferred by orthology to a D. melanogaster protein)</fullName>
    </submittedName>
</protein>
<evidence type="ECO:0000256" key="4">
    <source>
        <dbReference type="ARBA" id="ARBA00022692"/>
    </source>
</evidence>
<feature type="transmembrane region" description="Helical" evidence="10">
    <location>
        <begin position="255"/>
        <end position="275"/>
    </location>
</feature>
<feature type="chain" id="PRO_5043121151" evidence="11">
    <location>
        <begin position="24"/>
        <end position="572"/>
    </location>
</feature>
<keyword evidence="7 9" id="KW-1015">Disulfide bond</keyword>
<organism evidence="16">
    <name type="scientific">Anisakis simplex</name>
    <name type="common">Herring worm</name>
    <dbReference type="NCBI Taxonomy" id="6269"/>
    <lineage>
        <taxon>Eukaryota</taxon>
        <taxon>Metazoa</taxon>
        <taxon>Ecdysozoa</taxon>
        <taxon>Nematoda</taxon>
        <taxon>Chromadorea</taxon>
        <taxon>Rhabditida</taxon>
        <taxon>Spirurina</taxon>
        <taxon>Ascaridomorpha</taxon>
        <taxon>Ascaridoidea</taxon>
        <taxon>Anisakidae</taxon>
        <taxon>Anisakis</taxon>
        <taxon>Anisakis simplex complex</taxon>
    </lineage>
</organism>
<dbReference type="PROSITE" id="PS50038">
    <property type="entry name" value="FZ"/>
    <property type="match status" value="1"/>
</dbReference>
<reference evidence="14 15" key="2">
    <citation type="submission" date="2018-11" db="EMBL/GenBank/DDBJ databases">
        <authorList>
            <consortium name="Pathogen Informatics"/>
        </authorList>
    </citation>
    <scope>NUCLEOTIDE SEQUENCE [LARGE SCALE GENOMIC DNA]</scope>
</reference>
<evidence type="ECO:0000256" key="11">
    <source>
        <dbReference type="SAM" id="SignalP"/>
    </source>
</evidence>
<reference evidence="16" key="1">
    <citation type="submission" date="2017-02" db="UniProtKB">
        <authorList>
            <consortium name="WormBaseParasite"/>
        </authorList>
    </citation>
    <scope>IDENTIFICATION</scope>
</reference>
<comment type="caution">
    <text evidence="9">Lacks conserved residue(s) required for the propagation of feature annotation.</text>
</comment>
<feature type="disulfide bond" evidence="9">
    <location>
        <begin position="98"/>
        <end position="139"/>
    </location>
</feature>
<dbReference type="CDD" id="cd15035">
    <property type="entry name" value="7tmF_FZD5_FZD8-like"/>
    <property type="match status" value="1"/>
</dbReference>
<evidence type="ECO:0000313" key="14">
    <source>
        <dbReference type="EMBL" id="VDK50568.1"/>
    </source>
</evidence>
<proteinExistence type="inferred from homology"/>
<evidence type="ECO:0000256" key="9">
    <source>
        <dbReference type="PROSITE-ProRule" id="PRU00090"/>
    </source>
</evidence>
<dbReference type="Gene3D" id="1.20.1070.10">
    <property type="entry name" value="Rhodopsin 7-helix transmembrane proteins"/>
    <property type="match status" value="1"/>
</dbReference>
<evidence type="ECO:0000256" key="8">
    <source>
        <dbReference type="ARBA" id="ARBA00023170"/>
    </source>
</evidence>
<evidence type="ECO:0000256" key="1">
    <source>
        <dbReference type="ARBA" id="ARBA00004141"/>
    </source>
</evidence>
<dbReference type="WBParaSite" id="ASIM_0001435601-mRNA-1">
    <property type="protein sequence ID" value="ASIM_0001435601-mRNA-1"/>
    <property type="gene ID" value="ASIM_0001435601"/>
</dbReference>
<dbReference type="Pfam" id="PF01534">
    <property type="entry name" value="Frizzled"/>
    <property type="match status" value="1"/>
</dbReference>
<evidence type="ECO:0000256" key="7">
    <source>
        <dbReference type="ARBA" id="ARBA00023157"/>
    </source>
</evidence>
<feature type="disulfide bond" evidence="9">
    <location>
        <begin position="26"/>
        <end position="87"/>
    </location>
</feature>
<evidence type="ECO:0000256" key="3">
    <source>
        <dbReference type="ARBA" id="ARBA00022473"/>
    </source>
</evidence>
<dbReference type="PRINTS" id="PR00489">
    <property type="entry name" value="FRIZZLED"/>
</dbReference>
<keyword evidence="3" id="KW-0217">Developmental protein</keyword>
<dbReference type="PROSITE" id="PS50261">
    <property type="entry name" value="G_PROTEIN_RECEP_F2_4"/>
    <property type="match status" value="1"/>
</dbReference>
<evidence type="ECO:0000259" key="13">
    <source>
        <dbReference type="PROSITE" id="PS50261"/>
    </source>
</evidence>
<feature type="transmembrane region" description="Helical" evidence="10">
    <location>
        <begin position="301"/>
        <end position="331"/>
    </location>
</feature>
<feature type="transmembrane region" description="Helical" evidence="10">
    <location>
        <begin position="440"/>
        <end position="460"/>
    </location>
</feature>
<dbReference type="InterPro" id="IPR000539">
    <property type="entry name" value="Frizzled/Smoothened_7TM"/>
</dbReference>
<dbReference type="EMBL" id="UYRR01031498">
    <property type="protein sequence ID" value="VDK50568.1"/>
    <property type="molecule type" value="Genomic_DNA"/>
</dbReference>
<feature type="domain" description="G-protein coupled receptors family 2 profile 2" evidence="13">
    <location>
        <begin position="219"/>
        <end position="517"/>
    </location>
</feature>
<dbReference type="PANTHER" id="PTHR11309:SF126">
    <property type="entry name" value="FRIZZLED-2"/>
    <property type="match status" value="1"/>
</dbReference>
<dbReference type="GO" id="GO:0017147">
    <property type="term" value="F:Wnt-protein binding"/>
    <property type="evidence" value="ECO:0007669"/>
    <property type="project" value="TreeGrafter"/>
</dbReference>
<dbReference type="InterPro" id="IPR020067">
    <property type="entry name" value="Frizzled_dom"/>
</dbReference>
<comment type="subcellular location">
    <subcellularLocation>
        <location evidence="1">Membrane</location>
        <topology evidence="1">Multi-pass membrane protein</topology>
    </subcellularLocation>
</comment>
<dbReference type="OrthoDB" id="10053709at2759"/>
<feature type="transmembrane region" description="Helical" evidence="10">
    <location>
        <begin position="489"/>
        <end position="510"/>
    </location>
</feature>
<comment type="similarity">
    <text evidence="2">Belongs to the G-protein coupled receptor Fz/Smo family.</text>
</comment>
<dbReference type="GO" id="GO:0060070">
    <property type="term" value="P:canonical Wnt signaling pathway"/>
    <property type="evidence" value="ECO:0007669"/>
    <property type="project" value="TreeGrafter"/>
</dbReference>
<keyword evidence="5 10" id="KW-1133">Transmembrane helix</keyword>
<dbReference type="InterPro" id="IPR017981">
    <property type="entry name" value="GPCR_2-like_7TM"/>
</dbReference>
<feature type="transmembrane region" description="Helical" evidence="10">
    <location>
        <begin position="343"/>
        <end position="365"/>
    </location>
</feature>
<dbReference type="SMART" id="SM01330">
    <property type="entry name" value="Frizzled"/>
    <property type="match status" value="1"/>
</dbReference>
<keyword evidence="6 10" id="KW-0472">Membrane</keyword>
<feature type="domain" description="FZ" evidence="12">
    <location>
        <begin position="21"/>
        <end position="142"/>
    </location>
</feature>
<dbReference type="PANTHER" id="PTHR11309">
    <property type="entry name" value="FRIZZLED"/>
    <property type="match status" value="1"/>
</dbReference>
<accession>A0A0M3K0L6</accession>
<feature type="transmembrane region" description="Helical" evidence="10">
    <location>
        <begin position="219"/>
        <end position="243"/>
    </location>
</feature>
<dbReference type="SMART" id="SM00063">
    <property type="entry name" value="FRI"/>
    <property type="match status" value="1"/>
</dbReference>
<dbReference type="GO" id="GO:0035567">
    <property type="term" value="P:non-canonical Wnt signaling pathway"/>
    <property type="evidence" value="ECO:0007669"/>
    <property type="project" value="TreeGrafter"/>
</dbReference>
<dbReference type="Proteomes" id="UP000267096">
    <property type="component" value="Unassembled WGS sequence"/>
</dbReference>